<dbReference type="Pfam" id="PF01292">
    <property type="entry name" value="Ni_hydr_CYTB"/>
    <property type="match status" value="1"/>
</dbReference>
<dbReference type="RefSeq" id="WP_259447157.1">
    <property type="nucleotide sequence ID" value="NZ_CP119520.1"/>
</dbReference>
<evidence type="ECO:0000256" key="5">
    <source>
        <dbReference type="ARBA" id="ARBA00022617"/>
    </source>
</evidence>
<keyword evidence="3" id="KW-0813">Transport</keyword>
<evidence type="ECO:0000313" key="16">
    <source>
        <dbReference type="Proteomes" id="UP001165263"/>
    </source>
</evidence>
<evidence type="ECO:0000256" key="11">
    <source>
        <dbReference type="ARBA" id="ARBA00023136"/>
    </source>
</evidence>
<feature type="transmembrane region" description="Helical" evidence="13">
    <location>
        <begin position="26"/>
        <end position="45"/>
    </location>
</feature>
<dbReference type="PANTHER" id="PTHR30529:SF1">
    <property type="entry name" value="CYTOCHROME B561 HOMOLOG 2"/>
    <property type="match status" value="1"/>
</dbReference>
<evidence type="ECO:0000256" key="1">
    <source>
        <dbReference type="ARBA" id="ARBA00001970"/>
    </source>
</evidence>
<dbReference type="PANTHER" id="PTHR30529">
    <property type="entry name" value="CYTOCHROME B561"/>
    <property type="match status" value="1"/>
</dbReference>
<dbReference type="InterPro" id="IPR016174">
    <property type="entry name" value="Di-haem_cyt_TM"/>
</dbReference>
<evidence type="ECO:0000256" key="12">
    <source>
        <dbReference type="ARBA" id="ARBA00037975"/>
    </source>
</evidence>
<comment type="caution">
    <text evidence="15">The sequence shown here is derived from an EMBL/GenBank/DDBJ whole genome shotgun (WGS) entry which is preliminary data.</text>
</comment>
<feature type="domain" description="Cytochrome b561 bacterial/Ni-hydrogenase" evidence="14">
    <location>
        <begin position="19"/>
        <end position="189"/>
    </location>
</feature>
<gene>
    <name evidence="15" type="ORF">NX786_00860</name>
</gene>
<keyword evidence="6 13" id="KW-0812">Transmembrane</keyword>
<protein>
    <submittedName>
        <fullName evidence="15">Cytochrome b</fullName>
    </submittedName>
</protein>
<dbReference type="EMBL" id="JANUHC010000001">
    <property type="protein sequence ID" value="MCS0627896.1"/>
    <property type="molecule type" value="Genomic_DNA"/>
</dbReference>
<feature type="transmembrane region" description="Helical" evidence="13">
    <location>
        <begin position="57"/>
        <end position="78"/>
    </location>
</feature>
<evidence type="ECO:0000256" key="10">
    <source>
        <dbReference type="ARBA" id="ARBA00023004"/>
    </source>
</evidence>
<evidence type="ECO:0000256" key="6">
    <source>
        <dbReference type="ARBA" id="ARBA00022692"/>
    </source>
</evidence>
<proteinExistence type="inferred from homology"/>
<keyword evidence="4" id="KW-1003">Cell membrane</keyword>
<reference evidence="15" key="1">
    <citation type="submission" date="2022-08" db="EMBL/GenBank/DDBJ databases">
        <title>Reclassification of Massilia species as members of the genera Telluria, Duganella, Pseudoduganella, Mokoshia gen. nov. and Zemynaea gen. nov. using orthogonal and non-orthogonal genome-based approaches.</title>
        <authorList>
            <person name="Bowman J.P."/>
        </authorList>
    </citation>
    <scope>NUCLEOTIDE SEQUENCE</scope>
    <source>
        <strain evidence="15">LMG 11547</strain>
    </source>
</reference>
<dbReference type="InterPro" id="IPR011577">
    <property type="entry name" value="Cyt_b561_bac/Ni-Hgenase"/>
</dbReference>
<name>A0ABT2BS05_9BURK</name>
<evidence type="ECO:0000256" key="7">
    <source>
        <dbReference type="ARBA" id="ARBA00022723"/>
    </source>
</evidence>
<evidence type="ECO:0000256" key="8">
    <source>
        <dbReference type="ARBA" id="ARBA00022982"/>
    </source>
</evidence>
<comment type="cofactor">
    <cofactor evidence="1">
        <name>heme b</name>
        <dbReference type="ChEBI" id="CHEBI:60344"/>
    </cofactor>
</comment>
<keyword evidence="16" id="KW-1185">Reference proteome</keyword>
<organism evidence="15 16">
    <name type="scientific">Telluria mixta</name>
    <dbReference type="NCBI Taxonomy" id="34071"/>
    <lineage>
        <taxon>Bacteria</taxon>
        <taxon>Pseudomonadati</taxon>
        <taxon>Pseudomonadota</taxon>
        <taxon>Betaproteobacteria</taxon>
        <taxon>Burkholderiales</taxon>
        <taxon>Oxalobacteraceae</taxon>
        <taxon>Telluria group</taxon>
        <taxon>Telluria</taxon>
    </lineage>
</organism>
<keyword evidence="11 13" id="KW-0472">Membrane</keyword>
<evidence type="ECO:0000259" key="14">
    <source>
        <dbReference type="Pfam" id="PF01292"/>
    </source>
</evidence>
<dbReference type="InterPro" id="IPR052168">
    <property type="entry name" value="Cytochrome_b561_oxidase"/>
</dbReference>
<evidence type="ECO:0000256" key="13">
    <source>
        <dbReference type="SAM" id="Phobius"/>
    </source>
</evidence>
<keyword evidence="5" id="KW-0349">Heme</keyword>
<feature type="transmembrane region" description="Helical" evidence="13">
    <location>
        <begin position="99"/>
        <end position="120"/>
    </location>
</feature>
<accession>A0ABT2BS05</accession>
<evidence type="ECO:0000256" key="4">
    <source>
        <dbReference type="ARBA" id="ARBA00022475"/>
    </source>
</evidence>
<comment type="similarity">
    <text evidence="12">Belongs to the cytochrome b561 family.</text>
</comment>
<dbReference type="Proteomes" id="UP001165263">
    <property type="component" value="Unassembled WGS sequence"/>
</dbReference>
<keyword evidence="7" id="KW-0479">Metal-binding</keyword>
<sequence>MDSTSIDTRFEPPGISAARYRLPAKIFHWLTAAFILSNIPLGAVLDQLPRVPSTYVWYSVHKSIGALVFFTTLLRLAYRWSQPAPPLASTMPSWQRRTAQVTHGMLYFMLLALPLVGWLLSQASGHPLVFMGLVPMPAPVPVDALLSDRLHQVHALLAWTLTALLCLHVLAVLKHSVIDRDDTLRRMLSR</sequence>
<comment type="subcellular location">
    <subcellularLocation>
        <location evidence="2">Cell membrane</location>
        <topology evidence="2">Multi-pass membrane protein</topology>
    </subcellularLocation>
</comment>
<dbReference type="SUPFAM" id="SSF81342">
    <property type="entry name" value="Transmembrane di-heme cytochromes"/>
    <property type="match status" value="1"/>
</dbReference>
<evidence type="ECO:0000256" key="9">
    <source>
        <dbReference type="ARBA" id="ARBA00022989"/>
    </source>
</evidence>
<evidence type="ECO:0000313" key="15">
    <source>
        <dbReference type="EMBL" id="MCS0627896.1"/>
    </source>
</evidence>
<keyword evidence="8" id="KW-0249">Electron transport</keyword>
<evidence type="ECO:0000256" key="3">
    <source>
        <dbReference type="ARBA" id="ARBA00022448"/>
    </source>
</evidence>
<keyword evidence="9 13" id="KW-1133">Transmembrane helix</keyword>
<keyword evidence="10" id="KW-0408">Iron</keyword>
<evidence type="ECO:0000256" key="2">
    <source>
        <dbReference type="ARBA" id="ARBA00004651"/>
    </source>
</evidence>
<feature type="transmembrane region" description="Helical" evidence="13">
    <location>
        <begin position="156"/>
        <end position="177"/>
    </location>
</feature>